<sequence>MNLNTFIDHTLLKPTATKNDIVTLCKEAMEYGFFSVCVNTCYVSLAKQTLAGSSVKLCAVIGFPLGAMSTIAKVEETKQALKEGADEIDMVMNIGFFKSADYTGAAHDIKAVKQQMPKLTLKVILETCYLDTTEIIKASEIALESGADFIKTSTGFGSSGATLNTVQIMLNATKNTHVKVKASGGIRDTATALEYIKIGALRLGTSNSIAIVTENNKDKKANY</sequence>
<comment type="similarity">
    <text evidence="1 7">Belongs to the DeoC/FbaB aldolase family. DeoC type 1 subfamily.</text>
</comment>
<evidence type="ECO:0000313" key="9">
    <source>
        <dbReference type="Proteomes" id="UP000323324"/>
    </source>
</evidence>
<keyword evidence="3 7" id="KW-0456">Lyase</keyword>
<feature type="active site" description="Proton donor/acceptor" evidence="7">
    <location>
        <position position="89"/>
    </location>
</feature>
<evidence type="ECO:0000256" key="1">
    <source>
        <dbReference type="ARBA" id="ARBA00010936"/>
    </source>
</evidence>
<proteinExistence type="inferred from homology"/>
<evidence type="ECO:0000256" key="5">
    <source>
        <dbReference type="ARBA" id="ARBA00048791"/>
    </source>
</evidence>
<dbReference type="GO" id="GO:0006018">
    <property type="term" value="P:2-deoxyribose 1-phosphate catabolic process"/>
    <property type="evidence" value="ECO:0007669"/>
    <property type="project" value="UniProtKB-UniRule"/>
</dbReference>
<dbReference type="PIRSF" id="PIRSF001357">
    <property type="entry name" value="DeoC"/>
    <property type="match status" value="1"/>
</dbReference>
<dbReference type="InterPro" id="IPR011343">
    <property type="entry name" value="DeoC"/>
</dbReference>
<dbReference type="RefSeq" id="WP_148368635.1">
    <property type="nucleotide sequence ID" value="NZ_VSKM01000003.1"/>
</dbReference>
<gene>
    <name evidence="7 8" type="primary">deoC</name>
    <name evidence="8" type="ORF">ES676_03375</name>
</gene>
<evidence type="ECO:0000256" key="6">
    <source>
        <dbReference type="ARBA" id="ARBA00056337"/>
    </source>
</evidence>
<dbReference type="GO" id="GO:0005737">
    <property type="term" value="C:cytoplasm"/>
    <property type="evidence" value="ECO:0007669"/>
    <property type="project" value="UniProtKB-SubCell"/>
</dbReference>
<dbReference type="PANTHER" id="PTHR10889">
    <property type="entry name" value="DEOXYRIBOSE-PHOSPHATE ALDOLASE"/>
    <property type="match status" value="1"/>
</dbReference>
<dbReference type="GO" id="GO:0004139">
    <property type="term" value="F:deoxyribose-phosphate aldolase activity"/>
    <property type="evidence" value="ECO:0007669"/>
    <property type="project" value="UniProtKB-UniRule"/>
</dbReference>
<protein>
    <recommendedName>
        <fullName evidence="7">Deoxyribose-phosphate aldolase</fullName>
        <shortName evidence="7">DERA</shortName>
        <ecNumber evidence="7">4.1.2.4</ecNumber>
    </recommendedName>
    <alternativeName>
        <fullName evidence="7">2-deoxy-D-ribose 5-phosphate aldolase</fullName>
    </alternativeName>
    <alternativeName>
        <fullName evidence="7">Phosphodeoxyriboaldolase</fullName>
        <shortName evidence="7">Deoxyriboaldolase</shortName>
    </alternativeName>
</protein>
<reference evidence="8 9" key="1">
    <citation type="submission" date="2019-08" db="EMBL/GenBank/DDBJ databases">
        <title>Genomes of Antarctic Bizionia species.</title>
        <authorList>
            <person name="Bowman J.P."/>
        </authorList>
    </citation>
    <scope>NUCLEOTIDE SEQUENCE [LARGE SCALE GENOMIC DNA]</scope>
    <source>
        <strain evidence="8 9">HFD</strain>
    </source>
</reference>
<accession>A0A8H2LE76</accession>
<dbReference type="EMBL" id="VSKM01000003">
    <property type="protein sequence ID" value="TYB77346.1"/>
    <property type="molecule type" value="Genomic_DNA"/>
</dbReference>
<dbReference type="AlphaFoldDB" id="A0A8H2LE76"/>
<evidence type="ECO:0000256" key="3">
    <source>
        <dbReference type="ARBA" id="ARBA00023239"/>
    </source>
</evidence>
<comment type="pathway">
    <text evidence="7">Carbohydrate degradation; 2-deoxy-D-ribose 1-phosphate degradation; D-glyceraldehyde 3-phosphate and acetaldehyde from 2-deoxy-alpha-D-ribose 1-phosphate: step 2/2.</text>
</comment>
<dbReference type="Proteomes" id="UP000323324">
    <property type="component" value="Unassembled WGS sequence"/>
</dbReference>
<organism evidence="8 9">
    <name type="scientific">Bizionia saleffrena</name>
    <dbReference type="NCBI Taxonomy" id="291189"/>
    <lineage>
        <taxon>Bacteria</taxon>
        <taxon>Pseudomonadati</taxon>
        <taxon>Bacteroidota</taxon>
        <taxon>Flavobacteriia</taxon>
        <taxon>Flavobacteriales</taxon>
        <taxon>Flavobacteriaceae</taxon>
        <taxon>Bizionia</taxon>
    </lineage>
</organism>
<dbReference type="SMART" id="SM01133">
    <property type="entry name" value="DeoC"/>
    <property type="match status" value="1"/>
</dbReference>
<evidence type="ECO:0000256" key="7">
    <source>
        <dbReference type="HAMAP-Rule" id="MF_00114"/>
    </source>
</evidence>
<evidence type="ECO:0000256" key="4">
    <source>
        <dbReference type="ARBA" id="ARBA00023270"/>
    </source>
</evidence>
<feature type="active site" description="Schiff-base intermediate with acetaldehyde" evidence="7">
    <location>
        <position position="151"/>
    </location>
</feature>
<keyword evidence="9" id="KW-1185">Reference proteome</keyword>
<dbReference type="Gene3D" id="3.20.20.70">
    <property type="entry name" value="Aldolase class I"/>
    <property type="match status" value="1"/>
</dbReference>
<name>A0A8H2LE76_9FLAO</name>
<evidence type="ECO:0000313" key="8">
    <source>
        <dbReference type="EMBL" id="TYB77346.1"/>
    </source>
</evidence>
<keyword evidence="2 7" id="KW-0963">Cytoplasm</keyword>
<dbReference type="GO" id="GO:0009264">
    <property type="term" value="P:deoxyribonucleotide catabolic process"/>
    <property type="evidence" value="ECO:0007669"/>
    <property type="project" value="UniProtKB-UniRule"/>
</dbReference>
<comment type="catalytic activity">
    <reaction evidence="5 7">
        <text>2-deoxy-D-ribose 5-phosphate = D-glyceraldehyde 3-phosphate + acetaldehyde</text>
        <dbReference type="Rhea" id="RHEA:12821"/>
        <dbReference type="ChEBI" id="CHEBI:15343"/>
        <dbReference type="ChEBI" id="CHEBI:59776"/>
        <dbReference type="ChEBI" id="CHEBI:62877"/>
        <dbReference type="EC" id="4.1.2.4"/>
    </reaction>
</comment>
<keyword evidence="4 7" id="KW-0704">Schiff base</keyword>
<dbReference type="PANTHER" id="PTHR10889:SF1">
    <property type="entry name" value="DEOXYRIBOSE-PHOSPHATE ALDOLASE"/>
    <property type="match status" value="1"/>
</dbReference>
<dbReference type="EC" id="4.1.2.4" evidence="7"/>
<dbReference type="FunFam" id="3.20.20.70:FF:000044">
    <property type="entry name" value="Deoxyribose-phosphate aldolase"/>
    <property type="match status" value="1"/>
</dbReference>
<dbReference type="InterPro" id="IPR013785">
    <property type="entry name" value="Aldolase_TIM"/>
</dbReference>
<dbReference type="CDD" id="cd00959">
    <property type="entry name" value="DeoC"/>
    <property type="match status" value="1"/>
</dbReference>
<dbReference type="HAMAP" id="MF_00114">
    <property type="entry name" value="DeoC_type1"/>
    <property type="match status" value="1"/>
</dbReference>
<comment type="caution">
    <text evidence="8">The sequence shown here is derived from an EMBL/GenBank/DDBJ whole genome shotgun (WGS) entry which is preliminary data.</text>
</comment>
<dbReference type="InterPro" id="IPR002915">
    <property type="entry name" value="DeoC/FbaB/LacD_aldolase"/>
</dbReference>
<evidence type="ECO:0000256" key="2">
    <source>
        <dbReference type="ARBA" id="ARBA00022490"/>
    </source>
</evidence>
<feature type="active site" description="Proton donor/acceptor" evidence="7">
    <location>
        <position position="181"/>
    </location>
</feature>
<dbReference type="SUPFAM" id="SSF51569">
    <property type="entry name" value="Aldolase"/>
    <property type="match status" value="1"/>
</dbReference>
<dbReference type="UniPathway" id="UPA00002">
    <property type="reaction ID" value="UER00468"/>
</dbReference>
<comment type="function">
    <text evidence="6 7">Catalyzes a reversible aldol reaction between acetaldehyde and D-glyceraldehyde 3-phosphate to generate 2-deoxy-D-ribose 5-phosphate.</text>
</comment>
<dbReference type="NCBIfam" id="TIGR00126">
    <property type="entry name" value="deoC"/>
    <property type="match status" value="1"/>
</dbReference>
<dbReference type="Pfam" id="PF01791">
    <property type="entry name" value="DeoC"/>
    <property type="match status" value="1"/>
</dbReference>
<dbReference type="InterPro" id="IPR028581">
    <property type="entry name" value="DeoC_typeI"/>
</dbReference>
<comment type="subcellular location">
    <subcellularLocation>
        <location evidence="7">Cytoplasm</location>
    </subcellularLocation>
</comment>
<dbReference type="GO" id="GO:0016052">
    <property type="term" value="P:carbohydrate catabolic process"/>
    <property type="evidence" value="ECO:0007669"/>
    <property type="project" value="TreeGrafter"/>
</dbReference>